<dbReference type="Proteomes" id="UP000728106">
    <property type="component" value="Unassembled WGS sequence"/>
</dbReference>
<dbReference type="RefSeq" id="WP_003608159.1">
    <property type="nucleotide sequence ID" value="NZ_ALXH01000132.1"/>
</dbReference>
<name>A0A4Z0RNB5_WEICO</name>
<dbReference type="GeneID" id="57978438"/>
<sequence>MERLLILANDDQGEGILIDDDRHLVSQILVPNRFDFSHLTDITTVATPNDVYSTQMQLLANDKYWMWPIKGSVLTFPEVAKNHKAE</sequence>
<reference evidence="2 3" key="2">
    <citation type="journal article" date="2021" name="Int. J. Food Microbiol.">
        <title>Safety demonstration of a microbial species for use in the food chain: Weissella confusa.</title>
        <authorList>
            <person name="Bourdichon F."/>
            <person name="Patrone V."/>
            <person name="Fontana A."/>
            <person name="Milani G."/>
            <person name="Morelli L."/>
        </authorList>
    </citation>
    <scope>NUCLEOTIDE SEQUENCE [LARGE SCALE GENOMIC DNA]</scope>
    <source>
        <strain evidence="1">CCUG 30943</strain>
        <strain evidence="2 3">CCUG 43002</strain>
    </source>
</reference>
<proteinExistence type="predicted"/>
<dbReference type="Proteomes" id="UP000808038">
    <property type="component" value="Unassembled WGS sequence"/>
</dbReference>
<gene>
    <name evidence="2" type="ORF">HAU20_01375</name>
    <name evidence="1" type="ORF">HAU43_00100</name>
</gene>
<protein>
    <submittedName>
        <fullName evidence="2">Uncharacterized protein</fullName>
    </submittedName>
</protein>
<keyword evidence="3" id="KW-1185">Reference proteome</keyword>
<evidence type="ECO:0000313" key="3">
    <source>
        <dbReference type="Proteomes" id="UP000728106"/>
    </source>
</evidence>
<comment type="caution">
    <text evidence="2">The sequence shown here is derived from an EMBL/GenBank/DDBJ whole genome shotgun (WGS) entry which is preliminary data.</text>
</comment>
<dbReference type="EMBL" id="JAAOCX010000001">
    <property type="protein sequence ID" value="MBJ7631515.1"/>
    <property type="molecule type" value="Genomic_DNA"/>
</dbReference>
<reference evidence="2" key="1">
    <citation type="submission" date="2020-02" db="EMBL/GenBank/DDBJ databases">
        <authorList>
            <person name="Fontana A."/>
            <person name="Patrone V."/>
            <person name="Morelli L."/>
        </authorList>
    </citation>
    <scope>NUCLEOTIDE SEQUENCE</scope>
    <source>
        <strain evidence="1">CCUG 30943</strain>
        <strain evidence="2">CCUG 43002</strain>
    </source>
</reference>
<evidence type="ECO:0000313" key="1">
    <source>
        <dbReference type="EMBL" id="MBJ7631515.1"/>
    </source>
</evidence>
<organism evidence="2 3">
    <name type="scientific">Weissella confusa</name>
    <name type="common">Lactobacillus confusus</name>
    <dbReference type="NCBI Taxonomy" id="1583"/>
    <lineage>
        <taxon>Bacteria</taxon>
        <taxon>Bacillati</taxon>
        <taxon>Bacillota</taxon>
        <taxon>Bacilli</taxon>
        <taxon>Lactobacillales</taxon>
        <taxon>Lactobacillaceae</taxon>
        <taxon>Weissella</taxon>
    </lineage>
</organism>
<dbReference type="AlphaFoldDB" id="A0A4Z0RNB5"/>
<dbReference type="EMBL" id="JAAOCP010000001">
    <property type="protein sequence ID" value="MBJ7638074.1"/>
    <property type="molecule type" value="Genomic_DNA"/>
</dbReference>
<evidence type="ECO:0000313" key="2">
    <source>
        <dbReference type="EMBL" id="MBJ7638074.1"/>
    </source>
</evidence>
<accession>A0A4Z0RNB5</accession>